<name>A0A1J8PLY8_9AGAM</name>
<dbReference type="InterPro" id="IPR041078">
    <property type="entry name" value="Plavaka"/>
</dbReference>
<sequence length="176" mass="20154">MGIMMNDPVGNSRYCFTPLVSYIADTPEELLVTCMCSNVSPVTTATRDQFEDDFHHPLRKGLSTITHIKAVMRSVSPANVSEFSMMCKKFNLNGIHEPSWQEWALSDPSSFITPEPLHHLHHMFWDHDLQWTIFVVGANELDFHFMLLQVSIGYRSFKDGVSTLKQISGRDHRNVQ</sequence>
<keyword evidence="2" id="KW-1185">Reference proteome</keyword>
<accession>A0A1J8PLY8</accession>
<evidence type="ECO:0000313" key="2">
    <source>
        <dbReference type="Proteomes" id="UP000183567"/>
    </source>
</evidence>
<dbReference type="Pfam" id="PF18759">
    <property type="entry name" value="Plavaka"/>
    <property type="match status" value="1"/>
</dbReference>
<dbReference type="Proteomes" id="UP000183567">
    <property type="component" value="Unassembled WGS sequence"/>
</dbReference>
<dbReference type="AlphaFoldDB" id="A0A1J8PLY8"/>
<proteinExistence type="predicted"/>
<comment type="caution">
    <text evidence="1">The sequence shown here is derived from an EMBL/GenBank/DDBJ whole genome shotgun (WGS) entry which is preliminary data.</text>
</comment>
<dbReference type="OrthoDB" id="3232986at2759"/>
<protein>
    <submittedName>
        <fullName evidence="1">Uncharacterized protein</fullName>
    </submittedName>
</protein>
<evidence type="ECO:0000313" key="1">
    <source>
        <dbReference type="EMBL" id="OJA09527.1"/>
    </source>
</evidence>
<gene>
    <name evidence="1" type="ORF">AZE42_12259</name>
</gene>
<dbReference type="EMBL" id="LVVM01005881">
    <property type="protein sequence ID" value="OJA09527.1"/>
    <property type="molecule type" value="Genomic_DNA"/>
</dbReference>
<reference evidence="1 2" key="1">
    <citation type="submission" date="2016-03" db="EMBL/GenBank/DDBJ databases">
        <title>Comparative genomics of the ectomycorrhizal sister species Rhizopogon vinicolor and Rhizopogon vesiculosus (Basidiomycota: Boletales) reveals a divergence of the mating type B locus.</title>
        <authorList>
            <person name="Mujic A.B."/>
            <person name="Kuo A."/>
            <person name="Tritt A."/>
            <person name="Lipzen A."/>
            <person name="Chen C."/>
            <person name="Johnson J."/>
            <person name="Sharma A."/>
            <person name="Barry K."/>
            <person name="Grigoriev I.V."/>
            <person name="Spatafora J.W."/>
        </authorList>
    </citation>
    <scope>NUCLEOTIDE SEQUENCE [LARGE SCALE GENOMIC DNA]</scope>
    <source>
        <strain evidence="1 2">AM-OR11-056</strain>
    </source>
</reference>
<organism evidence="1 2">
    <name type="scientific">Rhizopogon vesiculosus</name>
    <dbReference type="NCBI Taxonomy" id="180088"/>
    <lineage>
        <taxon>Eukaryota</taxon>
        <taxon>Fungi</taxon>
        <taxon>Dikarya</taxon>
        <taxon>Basidiomycota</taxon>
        <taxon>Agaricomycotina</taxon>
        <taxon>Agaricomycetes</taxon>
        <taxon>Agaricomycetidae</taxon>
        <taxon>Boletales</taxon>
        <taxon>Suillineae</taxon>
        <taxon>Rhizopogonaceae</taxon>
        <taxon>Rhizopogon</taxon>
    </lineage>
</organism>